<proteinExistence type="predicted"/>
<dbReference type="Pfam" id="PF22285">
    <property type="entry name" value="DUF6962"/>
    <property type="match status" value="1"/>
</dbReference>
<evidence type="ECO:0000256" key="1">
    <source>
        <dbReference type="SAM" id="Phobius"/>
    </source>
</evidence>
<organism evidence="2 3">
    <name type="scientific">Leptospira weilii serovar Ranarum str. ICFT</name>
    <dbReference type="NCBI Taxonomy" id="1218598"/>
    <lineage>
        <taxon>Bacteria</taxon>
        <taxon>Pseudomonadati</taxon>
        <taxon>Spirochaetota</taxon>
        <taxon>Spirochaetia</taxon>
        <taxon>Leptospirales</taxon>
        <taxon>Leptospiraceae</taxon>
        <taxon>Leptospira</taxon>
    </lineage>
</organism>
<dbReference type="InterPro" id="IPR054235">
    <property type="entry name" value="DUF6962"/>
</dbReference>
<name>N1WPR0_9LEPT</name>
<feature type="transmembrane region" description="Helical" evidence="1">
    <location>
        <begin position="61"/>
        <end position="82"/>
    </location>
</feature>
<gene>
    <name evidence="2" type="ORF">LEP1GSC060_2254</name>
</gene>
<comment type="caution">
    <text evidence="2">The sequence shown here is derived from an EMBL/GenBank/DDBJ whole genome shotgun (WGS) entry which is preliminary data.</text>
</comment>
<keyword evidence="1" id="KW-1133">Transmembrane helix</keyword>
<dbReference type="EMBL" id="AOHC02000030">
    <property type="protein sequence ID" value="EMY77808.1"/>
    <property type="molecule type" value="Genomic_DNA"/>
</dbReference>
<feature type="transmembrane region" description="Helical" evidence="1">
    <location>
        <begin position="94"/>
        <end position="111"/>
    </location>
</feature>
<keyword evidence="1" id="KW-0472">Membrane</keyword>
<reference evidence="2" key="1">
    <citation type="submission" date="2013-03" db="EMBL/GenBank/DDBJ databases">
        <authorList>
            <person name="Harkins D.M."/>
            <person name="Durkin A.S."/>
            <person name="Brinkac L.M."/>
            <person name="Haft D.H."/>
            <person name="Selengut J.D."/>
            <person name="Sanka R."/>
            <person name="DePew J."/>
            <person name="Purushe J."/>
            <person name="Hartskeerl R.A."/>
            <person name="Ahmed A."/>
            <person name="van der Linden H."/>
            <person name="Goris M.G.A."/>
            <person name="Vinetz J.M."/>
            <person name="Sutton G.G."/>
            <person name="Nierman W.C."/>
            <person name="Fouts D.E."/>
        </authorList>
    </citation>
    <scope>NUCLEOTIDE SEQUENCE [LARGE SCALE GENOMIC DNA]</scope>
    <source>
        <strain evidence="2">ICFT</strain>
    </source>
</reference>
<feature type="transmembrane region" description="Helical" evidence="1">
    <location>
        <begin position="171"/>
        <end position="192"/>
    </location>
</feature>
<feature type="transmembrane region" description="Helical" evidence="1">
    <location>
        <begin position="6"/>
        <end position="23"/>
    </location>
</feature>
<feature type="transmembrane region" description="Helical" evidence="1">
    <location>
        <begin position="35"/>
        <end position="55"/>
    </location>
</feature>
<dbReference type="AlphaFoldDB" id="N1WPR0"/>
<keyword evidence="3" id="KW-1185">Reference proteome</keyword>
<sequence>MQLSTVFSDFILSLVSVFAAIQIKNAASDSKTFGFLGFLTIGISAGLGTIHFLGIGILDPIYRFCVGLASFVGVPLIGMGFFHIGIKKLERNTFYPIVGILLILYMIFGYVFPFPLVSTVLGGAAMVTAILVCIRKNSGGTKVGALYGILGAILFILAGLVIGTTGSRGPILNVDIFHIVLAVAVYSLSVSLKRLGGSMNAG</sequence>
<accession>N1WPR0</accession>
<evidence type="ECO:0000313" key="2">
    <source>
        <dbReference type="EMBL" id="EMY77808.1"/>
    </source>
</evidence>
<dbReference type="OrthoDB" id="6888951at2"/>
<dbReference type="STRING" id="1218598.LEP1GSC060_2254"/>
<dbReference type="RefSeq" id="WP_003002558.1">
    <property type="nucleotide sequence ID" value="NZ_AOHC02000030.1"/>
</dbReference>
<keyword evidence="1" id="KW-0812">Transmembrane</keyword>
<protein>
    <submittedName>
        <fullName evidence="2">Membrane protein</fullName>
    </submittedName>
</protein>
<feature type="transmembrane region" description="Helical" evidence="1">
    <location>
        <begin position="146"/>
        <end position="165"/>
    </location>
</feature>
<evidence type="ECO:0000313" key="3">
    <source>
        <dbReference type="Proteomes" id="UP000012313"/>
    </source>
</evidence>
<dbReference type="Proteomes" id="UP000012313">
    <property type="component" value="Unassembled WGS sequence"/>
</dbReference>
<feature type="transmembrane region" description="Helical" evidence="1">
    <location>
        <begin position="117"/>
        <end position="134"/>
    </location>
</feature>